<dbReference type="EMBL" id="CP133647">
    <property type="protein sequence ID" value="WNH01128.1"/>
    <property type="molecule type" value="Genomic_DNA"/>
</dbReference>
<protein>
    <recommendedName>
        <fullName evidence="3">Lipoprotein</fullName>
    </recommendedName>
</protein>
<evidence type="ECO:0000313" key="2">
    <source>
        <dbReference type="Proteomes" id="UP001300348"/>
    </source>
</evidence>
<proteinExistence type="predicted"/>
<reference evidence="1 2" key="1">
    <citation type="journal article" date="2023" name="Access Microbiol">
        <title>The genome of a steinernematid-associated Pseudomonas piscis bacterium encodes the biosynthesis of insect toxins.</title>
        <authorList>
            <person name="Awori R.M."/>
            <person name="Hendre P."/>
            <person name="Amugune N.O."/>
        </authorList>
    </citation>
    <scope>NUCLEOTIDE SEQUENCE [LARGE SCALE GENOMIC DNA]</scope>
    <source>
        <strain evidence="1 2">97</strain>
    </source>
</reference>
<dbReference type="Proteomes" id="UP001300348">
    <property type="component" value="Chromosome"/>
</dbReference>
<keyword evidence="2" id="KW-1185">Reference proteome</keyword>
<accession>A0ABY9XEV7</accession>
<sequence>MFRKLLTIGTLVVALIGGIGIASAAGTKYYCPGYGTIWDQVSGKGLTMWVVHSARVFAKSFEDKDGYRKWYFTGKVAECQLADDLPGGGPTYYAAEYDGEWIKKSRLK</sequence>
<name>A0ABY9XEV7_9GAMM</name>
<evidence type="ECO:0008006" key="3">
    <source>
        <dbReference type="Google" id="ProtNLM"/>
    </source>
</evidence>
<dbReference type="GeneID" id="88856879"/>
<organism evidence="1 2">
    <name type="scientific">Xenorhabdus griffiniae</name>
    <dbReference type="NCBI Taxonomy" id="351672"/>
    <lineage>
        <taxon>Bacteria</taxon>
        <taxon>Pseudomonadati</taxon>
        <taxon>Pseudomonadota</taxon>
        <taxon>Gammaproteobacteria</taxon>
        <taxon>Enterobacterales</taxon>
        <taxon>Morganellaceae</taxon>
        <taxon>Xenorhabdus</taxon>
    </lineage>
</organism>
<gene>
    <name evidence="1" type="ORF">QL112_014940</name>
</gene>
<dbReference type="RefSeq" id="WP_189757954.1">
    <property type="nucleotide sequence ID" value="NZ_CAWPOC010000001.1"/>
</dbReference>
<evidence type="ECO:0000313" key="1">
    <source>
        <dbReference type="EMBL" id="WNH01128.1"/>
    </source>
</evidence>